<keyword evidence="2" id="KW-1185">Reference proteome</keyword>
<sequence>MRYEEFIKNTIDEFVAKGKIDEAAFPDMEIYMDQAETFLNRELAVYKNSEKDKVITKTMIGNYVKHNMLPRPVNKKYSKDHLILLTLIFYMKGTFQMEEIEKIMKPLIDNYNSEFDDKIDIAALYKGILEVHEAEQDALAKSISSVIKNSKNYLMESEVSDDDMLELFMLIVNLSLKADAQKFLAHKLLQEYILKPKQKKQKEG</sequence>
<protein>
    <submittedName>
        <fullName evidence="1">DUF1836 domain-containing protein</fullName>
    </submittedName>
</protein>
<accession>A0ACD1AGU3</accession>
<dbReference type="EMBL" id="CP042469">
    <property type="protein sequence ID" value="QOX65549.1"/>
    <property type="molecule type" value="Genomic_DNA"/>
</dbReference>
<dbReference type="Proteomes" id="UP000594014">
    <property type="component" value="Chromosome"/>
</dbReference>
<name>A0ACD1AGU3_9FIRM</name>
<reference evidence="1" key="1">
    <citation type="submission" date="2019-08" db="EMBL/GenBank/DDBJ databases">
        <title>Genome sequence of Clostridiales bacterium MT110.</title>
        <authorList>
            <person name="Cao J."/>
        </authorList>
    </citation>
    <scope>NUCLEOTIDE SEQUENCE</scope>
    <source>
        <strain evidence="1">MT110</strain>
    </source>
</reference>
<gene>
    <name evidence="1" type="ORF">FRZ06_20370</name>
</gene>
<proteinExistence type="predicted"/>
<evidence type="ECO:0000313" key="2">
    <source>
        <dbReference type="Proteomes" id="UP000594014"/>
    </source>
</evidence>
<evidence type="ECO:0000313" key="1">
    <source>
        <dbReference type="EMBL" id="QOX65549.1"/>
    </source>
</evidence>
<organism evidence="1 2">
    <name type="scientific">Anoxybacterium hadale</name>
    <dbReference type="NCBI Taxonomy" id="3408580"/>
    <lineage>
        <taxon>Bacteria</taxon>
        <taxon>Bacillati</taxon>
        <taxon>Bacillota</taxon>
        <taxon>Clostridia</taxon>
        <taxon>Peptostreptococcales</taxon>
        <taxon>Anaerovoracaceae</taxon>
        <taxon>Anoxybacterium</taxon>
    </lineage>
</organism>